<dbReference type="FunFam" id="3.40.50.720:FF:000009">
    <property type="entry name" value="Fatty oxidation complex, alpha subunit"/>
    <property type="match status" value="1"/>
</dbReference>
<dbReference type="Pfam" id="PF02737">
    <property type="entry name" value="3HCDH_N"/>
    <property type="match status" value="1"/>
</dbReference>
<dbReference type="EMBL" id="UINC01051254">
    <property type="protein sequence ID" value="SVB65180.1"/>
    <property type="molecule type" value="Genomic_DNA"/>
</dbReference>
<evidence type="ECO:0000256" key="1">
    <source>
        <dbReference type="ARBA" id="ARBA00023002"/>
    </source>
</evidence>
<dbReference type="AlphaFoldDB" id="A0A382FQ96"/>
<reference evidence="6" key="1">
    <citation type="submission" date="2018-05" db="EMBL/GenBank/DDBJ databases">
        <authorList>
            <person name="Lanie J.A."/>
            <person name="Ng W.-L."/>
            <person name="Kazmierczak K.M."/>
            <person name="Andrzejewski T.M."/>
            <person name="Davidsen T.M."/>
            <person name="Wayne K.J."/>
            <person name="Tettelin H."/>
            <person name="Glass J.I."/>
            <person name="Rusch D."/>
            <person name="Podicherti R."/>
            <person name="Tsui H.-C.T."/>
            <person name="Winkler M.E."/>
        </authorList>
    </citation>
    <scope>NUCLEOTIDE SEQUENCE</scope>
</reference>
<sequence length="480" mass="51373">MIPVSIDRQGAVAVITVKNPPVNALSQLVRRGILQCICIADDDRDCGAIVIACEGRTFIAGADIKEFGQTPLEPYLPDVISRIETCQKPVVAALHGTALGGGLEIALGCHYRIADSAAAVGLPEVHLGLLPGASGTQRLPRLVGPQIAMDMMLSGKPVKAPEALEIRLIDRIADGDLLSESIAFAEECMDRGPRRIRDMDVPNVEASVFEVTRKKIERRTRGLMSPGKIVDAVEISTKTGFDEGCAIERELFLECMASTQSSGLRHVFFAEREVTKVPGVEKDTPRRPIDKVGVIGAGTMGAGIAYACLASGAEVVLLDNDDHGLARGEKNIRGLYAGGIQRGKISEAGMKAGLRRFKTSQDYGDLTDMDLVIEAVFESMAIKKEVFVALDKAVKPGAILATNTSTLSIDEIAASTGRPQDVIGLHFFSPAHVMRLLEIIRGRETAIDVIATSLALAKRLNKIGVVVGNCFGFVGNRMLH</sequence>
<dbReference type="InterPro" id="IPR036291">
    <property type="entry name" value="NAD(P)-bd_dom_sf"/>
</dbReference>
<dbReference type="PANTHER" id="PTHR23309">
    <property type="entry name" value="3-HYDROXYACYL-COA DEHYROGENASE"/>
    <property type="match status" value="1"/>
</dbReference>
<dbReference type="SUPFAM" id="SSF51735">
    <property type="entry name" value="NAD(P)-binding Rossmann-fold domains"/>
    <property type="match status" value="1"/>
</dbReference>
<protein>
    <recommendedName>
        <fullName evidence="5">3-hydroxyacyl-CoA dehydrogenase NAD binding domain-containing protein</fullName>
    </recommendedName>
</protein>
<dbReference type="GO" id="GO:0070403">
    <property type="term" value="F:NAD+ binding"/>
    <property type="evidence" value="ECO:0007669"/>
    <property type="project" value="InterPro"/>
</dbReference>
<organism evidence="6">
    <name type="scientific">marine metagenome</name>
    <dbReference type="NCBI Taxonomy" id="408172"/>
    <lineage>
        <taxon>unclassified sequences</taxon>
        <taxon>metagenomes</taxon>
        <taxon>ecological metagenomes</taxon>
    </lineage>
</organism>
<proteinExistence type="predicted"/>
<evidence type="ECO:0000256" key="2">
    <source>
        <dbReference type="ARBA" id="ARBA00023235"/>
    </source>
</evidence>
<keyword evidence="2" id="KW-0413">Isomerase</keyword>
<dbReference type="GO" id="GO:0006631">
    <property type="term" value="P:fatty acid metabolic process"/>
    <property type="evidence" value="ECO:0007669"/>
    <property type="project" value="InterPro"/>
</dbReference>
<evidence type="ECO:0000256" key="4">
    <source>
        <dbReference type="ARBA" id="ARBA00023268"/>
    </source>
</evidence>
<dbReference type="SUPFAM" id="SSF52096">
    <property type="entry name" value="ClpP/crotonase"/>
    <property type="match status" value="1"/>
</dbReference>
<dbReference type="PROSITE" id="PS00166">
    <property type="entry name" value="ENOYL_COA_HYDRATASE"/>
    <property type="match status" value="1"/>
</dbReference>
<dbReference type="Pfam" id="PF00378">
    <property type="entry name" value="ECH_1"/>
    <property type="match status" value="1"/>
</dbReference>
<feature type="non-terminal residue" evidence="6">
    <location>
        <position position="480"/>
    </location>
</feature>
<dbReference type="CDD" id="cd06558">
    <property type="entry name" value="crotonase-like"/>
    <property type="match status" value="1"/>
</dbReference>
<dbReference type="GO" id="GO:0016829">
    <property type="term" value="F:lyase activity"/>
    <property type="evidence" value="ECO:0007669"/>
    <property type="project" value="UniProtKB-KW"/>
</dbReference>
<evidence type="ECO:0000313" key="6">
    <source>
        <dbReference type="EMBL" id="SVB65180.1"/>
    </source>
</evidence>
<dbReference type="InterPro" id="IPR018376">
    <property type="entry name" value="Enoyl-CoA_hyd/isom_CS"/>
</dbReference>
<keyword evidence="3" id="KW-0456">Lyase</keyword>
<dbReference type="Gene3D" id="3.40.50.720">
    <property type="entry name" value="NAD(P)-binding Rossmann-like Domain"/>
    <property type="match status" value="1"/>
</dbReference>
<dbReference type="GO" id="GO:0016853">
    <property type="term" value="F:isomerase activity"/>
    <property type="evidence" value="ECO:0007669"/>
    <property type="project" value="UniProtKB-KW"/>
</dbReference>
<dbReference type="Gene3D" id="3.90.226.10">
    <property type="entry name" value="2-enoyl-CoA Hydratase, Chain A, domain 1"/>
    <property type="match status" value="1"/>
</dbReference>
<evidence type="ECO:0000256" key="3">
    <source>
        <dbReference type="ARBA" id="ARBA00023239"/>
    </source>
</evidence>
<dbReference type="InterPro" id="IPR029045">
    <property type="entry name" value="ClpP/crotonase-like_dom_sf"/>
</dbReference>
<keyword evidence="4" id="KW-0511">Multifunctional enzyme</keyword>
<gene>
    <name evidence="6" type="ORF">METZ01_LOCUS218034</name>
</gene>
<accession>A0A382FQ96</accession>
<name>A0A382FQ96_9ZZZZ</name>
<feature type="domain" description="3-hydroxyacyl-CoA dehydrogenase NAD binding" evidence="5">
    <location>
        <begin position="291"/>
        <end position="469"/>
    </location>
</feature>
<evidence type="ECO:0000259" key="5">
    <source>
        <dbReference type="Pfam" id="PF02737"/>
    </source>
</evidence>
<dbReference type="InterPro" id="IPR006176">
    <property type="entry name" value="3-OHacyl-CoA_DH_NAD-bd"/>
</dbReference>
<dbReference type="GO" id="GO:0016491">
    <property type="term" value="F:oxidoreductase activity"/>
    <property type="evidence" value="ECO:0007669"/>
    <property type="project" value="UniProtKB-KW"/>
</dbReference>
<dbReference type="InterPro" id="IPR001753">
    <property type="entry name" value="Enoyl-CoA_hydra/iso"/>
</dbReference>
<keyword evidence="1" id="KW-0560">Oxidoreductase</keyword>